<feature type="domain" description="Chorismate-utilising enzyme C-terminal" evidence="1">
    <location>
        <begin position="77"/>
        <end position="330"/>
    </location>
</feature>
<dbReference type="Pfam" id="PF01063">
    <property type="entry name" value="Aminotran_4"/>
    <property type="match status" value="1"/>
</dbReference>
<evidence type="ECO:0000313" key="2">
    <source>
        <dbReference type="EMBL" id="BBO22890.1"/>
    </source>
</evidence>
<dbReference type="Gene3D" id="3.60.120.10">
    <property type="entry name" value="Anthranilate synthase"/>
    <property type="match status" value="1"/>
</dbReference>
<dbReference type="InterPro" id="IPR019999">
    <property type="entry name" value="Anth_synth_I-like"/>
</dbReference>
<dbReference type="GO" id="GO:0000162">
    <property type="term" value="P:L-tryptophan biosynthetic process"/>
    <property type="evidence" value="ECO:0007669"/>
    <property type="project" value="TreeGrafter"/>
</dbReference>
<organism evidence="2 3">
    <name type="scientific">Candidatus Nitrosymbiomonas proteolyticus</name>
    <dbReference type="NCBI Taxonomy" id="2608984"/>
    <lineage>
        <taxon>Bacteria</taxon>
        <taxon>Bacillati</taxon>
        <taxon>Armatimonadota</taxon>
        <taxon>Armatimonadota incertae sedis</taxon>
        <taxon>Candidatus Nitrosymbiomonas</taxon>
    </lineage>
</organism>
<gene>
    <name evidence="2" type="ORF">NPRO_04850</name>
</gene>
<dbReference type="Pfam" id="PF00425">
    <property type="entry name" value="Chorismate_bind"/>
    <property type="match status" value="1"/>
</dbReference>
<dbReference type="GO" id="GO:0046820">
    <property type="term" value="F:4-amino-4-deoxychorismate synthase activity"/>
    <property type="evidence" value="ECO:0007669"/>
    <property type="project" value="TreeGrafter"/>
</dbReference>
<dbReference type="SUPFAM" id="SSF56752">
    <property type="entry name" value="D-aminoacid aminotransferase-like PLP-dependent enzymes"/>
    <property type="match status" value="1"/>
</dbReference>
<dbReference type="EMBL" id="AP021858">
    <property type="protein sequence ID" value="BBO22890.1"/>
    <property type="molecule type" value="Genomic_DNA"/>
</dbReference>
<evidence type="ECO:0000313" key="3">
    <source>
        <dbReference type="Proteomes" id="UP000662873"/>
    </source>
</evidence>
<dbReference type="SUPFAM" id="SSF56322">
    <property type="entry name" value="ADC synthase"/>
    <property type="match status" value="1"/>
</dbReference>
<dbReference type="Gene3D" id="3.20.10.10">
    <property type="entry name" value="D-amino Acid Aminotransferase, subunit A, domain 2"/>
    <property type="match status" value="1"/>
</dbReference>
<dbReference type="InterPro" id="IPR015890">
    <property type="entry name" value="Chorismate_C"/>
</dbReference>
<accession>A0A809R5R5</accession>
<reference evidence="2" key="1">
    <citation type="journal article" name="DNA Res.">
        <title>The physiological potential of anammox bacteria as revealed by their core genome structure.</title>
        <authorList>
            <person name="Okubo T."/>
            <person name="Toyoda A."/>
            <person name="Fukuhara K."/>
            <person name="Uchiyama I."/>
            <person name="Harigaya Y."/>
            <person name="Kuroiwa M."/>
            <person name="Suzuki T."/>
            <person name="Murakami Y."/>
            <person name="Suwa Y."/>
            <person name="Takami H."/>
        </authorList>
    </citation>
    <scope>NUCLEOTIDE SEQUENCE</scope>
    <source>
        <strain evidence="2">317325-2</strain>
    </source>
</reference>
<dbReference type="PANTHER" id="PTHR11236">
    <property type="entry name" value="AMINOBENZOATE/ANTHRANILATE SYNTHASE"/>
    <property type="match status" value="1"/>
</dbReference>
<dbReference type="PRINTS" id="PR00095">
    <property type="entry name" value="ANTSNTHASEI"/>
</dbReference>
<dbReference type="KEGG" id="npy:NPRO_04850"/>
<proteinExistence type="predicted"/>
<name>A0A809R5R5_9BACT</name>
<dbReference type="InterPro" id="IPR001544">
    <property type="entry name" value="Aminotrans_IV"/>
</dbReference>
<dbReference type="Gene3D" id="3.30.470.10">
    <property type="match status" value="1"/>
</dbReference>
<evidence type="ECO:0000259" key="1">
    <source>
        <dbReference type="Pfam" id="PF00425"/>
    </source>
</evidence>
<dbReference type="InterPro" id="IPR036038">
    <property type="entry name" value="Aminotransferase-like"/>
</dbReference>
<dbReference type="InterPro" id="IPR043131">
    <property type="entry name" value="BCAT-like_N"/>
</dbReference>
<dbReference type="PANTHER" id="PTHR11236:SF50">
    <property type="entry name" value="AMINODEOXYCHORISMATE SYNTHASE COMPONENT 1"/>
    <property type="match status" value="1"/>
</dbReference>
<protein>
    <submittedName>
        <fullName evidence="2">Anthranilate synthase, component I</fullName>
    </submittedName>
</protein>
<dbReference type="Proteomes" id="UP000662873">
    <property type="component" value="Chromosome"/>
</dbReference>
<dbReference type="InterPro" id="IPR005801">
    <property type="entry name" value="ADC_synthase"/>
</dbReference>
<sequence length="556" mass="61651">MPSALREIERLTHRGACAVGFLSYEAGPAFDPSIESHSPLSGLPLLWFAIYDQLAESESPASFAPLPAVLWREGIERSAYLESLRRIKDYLHDGDAYQVNFTFQLASELAFDPFLLFQAANSPAALRYAAFLQTPRFAVTSLSPELFLSISGDEVVSKPMKGTARRGLTYAQDVQQMRALARSEKDRAENRMIVDMVRNDLGRVARTGTVRVDPIFEVERHPTVLQMTSTVRAETDASLERILAATFPPASVTGAPKVRATQLIRELEGAPRGVYCGAIGCVLPGRSAQFSVAIRTALTDFDSGLTTYSVGSGIISDSDPELEFDECRMKALIAESALPPFDLFETLLWGRPPASVPDAADEEIGYWLLDAHLLRLSQSAEYWTFPFDPSAARRKLLESALGWDVSPRRVRLILDSRGGINIEAEALVPWPERPLRVALDATPIDPGQAFHYHKTTIREEWQEALARHPDADDVLRVNVRGEVTETSRANIAYRFEGDWYTPPVECGLLEGVFRAELIRAGKLSTRILTLGDLGRVEEWAAMNSVRGWKKAVLTTE</sequence>
<dbReference type="InterPro" id="IPR043132">
    <property type="entry name" value="BCAT-like_C"/>
</dbReference>
<dbReference type="AlphaFoldDB" id="A0A809R5R5"/>